<dbReference type="OrthoDB" id="9810131at2"/>
<sequence length="116" mass="12499">MNTPNCPKCNCEYTYDDGTGLVICPECAYEFRPEELAAEAEANVIKDSVGNVLNEGDTVTIIKDLAVKGMPKPIKKGTKVKNIRLVDPDLNNGHDIDAKVDGFGNMGLKSSVVKKG</sequence>
<dbReference type="PANTHER" id="PTHR30305:SF3">
    <property type="entry name" value="PROTEIN YJDM"/>
    <property type="match status" value="1"/>
</dbReference>
<evidence type="ECO:0000259" key="2">
    <source>
        <dbReference type="Pfam" id="PF03831"/>
    </source>
</evidence>
<dbReference type="AlphaFoldDB" id="A0A1T4QGM0"/>
<dbReference type="SUPFAM" id="SSF82057">
    <property type="entry name" value="Prokaryotic SH3-related domain"/>
    <property type="match status" value="1"/>
</dbReference>
<comment type="similarity">
    <text evidence="1">Belongs to the YjdM family.</text>
</comment>
<name>A0A1T4QGM0_9ENTE</name>
<proteinExistence type="inferred from homology"/>
<dbReference type="InterPro" id="IPR013987">
    <property type="entry name" value="YjdM_N"/>
</dbReference>
<dbReference type="InterPro" id="IPR013988">
    <property type="entry name" value="YjdM_C"/>
</dbReference>
<feature type="domain" description="Protein YjdM N-terminal" evidence="3">
    <location>
        <begin position="3"/>
        <end position="31"/>
    </location>
</feature>
<dbReference type="Pfam" id="PF08274">
    <property type="entry name" value="Zn_Ribbon_YjdM"/>
    <property type="match status" value="1"/>
</dbReference>
<gene>
    <name evidence="4" type="ORF">SAMN02745116_02186</name>
</gene>
<reference evidence="4 5" key="1">
    <citation type="submission" date="2017-02" db="EMBL/GenBank/DDBJ databases">
        <authorList>
            <person name="Peterson S.W."/>
        </authorList>
    </citation>
    <scope>NUCLEOTIDE SEQUENCE [LARGE SCALE GENOMIC DNA]</scope>
    <source>
        <strain evidence="4 5">ATCC BAA-1030</strain>
    </source>
</reference>
<evidence type="ECO:0000256" key="1">
    <source>
        <dbReference type="ARBA" id="ARBA00009248"/>
    </source>
</evidence>
<dbReference type="InterPro" id="IPR004624">
    <property type="entry name" value="YjdM"/>
</dbReference>
<keyword evidence="4" id="KW-0378">Hydrolase</keyword>
<dbReference type="SUPFAM" id="SSF57783">
    <property type="entry name" value="Zinc beta-ribbon"/>
    <property type="match status" value="1"/>
</dbReference>
<dbReference type="GO" id="GO:0016787">
    <property type="term" value="F:hydrolase activity"/>
    <property type="evidence" value="ECO:0007669"/>
    <property type="project" value="UniProtKB-KW"/>
</dbReference>
<dbReference type="RefSeq" id="WP_078808102.1">
    <property type="nucleotide sequence ID" value="NZ_FUXI01000029.1"/>
</dbReference>
<evidence type="ECO:0000313" key="4">
    <source>
        <dbReference type="EMBL" id="SKA02844.1"/>
    </source>
</evidence>
<evidence type="ECO:0000259" key="3">
    <source>
        <dbReference type="Pfam" id="PF08274"/>
    </source>
</evidence>
<evidence type="ECO:0000313" key="5">
    <source>
        <dbReference type="Proteomes" id="UP000190328"/>
    </source>
</evidence>
<dbReference type="NCBIfam" id="TIGR00686">
    <property type="entry name" value="phnA"/>
    <property type="match status" value="1"/>
</dbReference>
<dbReference type="Gene3D" id="2.30.30.40">
    <property type="entry name" value="SH3 Domains"/>
    <property type="match status" value="1"/>
</dbReference>
<dbReference type="Proteomes" id="UP000190328">
    <property type="component" value="Unassembled WGS sequence"/>
</dbReference>
<protein>
    <submittedName>
        <fullName evidence="4">Phosphonoacetate hydrolase</fullName>
    </submittedName>
</protein>
<organism evidence="4 5">
    <name type="scientific">Pilibacter termitis</name>
    <dbReference type="NCBI Taxonomy" id="263852"/>
    <lineage>
        <taxon>Bacteria</taxon>
        <taxon>Bacillati</taxon>
        <taxon>Bacillota</taxon>
        <taxon>Bacilli</taxon>
        <taxon>Lactobacillales</taxon>
        <taxon>Enterococcaceae</taxon>
        <taxon>Pilibacter</taxon>
    </lineage>
</organism>
<keyword evidence="5" id="KW-1185">Reference proteome</keyword>
<dbReference type="EMBL" id="FUXI01000029">
    <property type="protein sequence ID" value="SKA02844.1"/>
    <property type="molecule type" value="Genomic_DNA"/>
</dbReference>
<feature type="domain" description="Protein YjdM C-terminal" evidence="2">
    <location>
        <begin position="45"/>
        <end position="115"/>
    </location>
</feature>
<dbReference type="Gene3D" id="2.20.25.10">
    <property type="match status" value="1"/>
</dbReference>
<accession>A0A1T4QGM0</accession>
<dbReference type="Pfam" id="PF03831">
    <property type="entry name" value="YjdM"/>
    <property type="match status" value="1"/>
</dbReference>
<dbReference type="PANTHER" id="PTHR30305">
    <property type="entry name" value="PROTEIN YJDM-RELATED"/>
    <property type="match status" value="1"/>
</dbReference>
<dbReference type="STRING" id="263852.SAMN02745116_02186"/>